<evidence type="ECO:0000313" key="3">
    <source>
        <dbReference type="EMBL" id="KKG11799.1"/>
    </source>
</evidence>
<gene>
    <name evidence="3" type="ORF">DU34_04180</name>
</gene>
<dbReference type="CDD" id="cd03801">
    <property type="entry name" value="GT4_PimA-like"/>
    <property type="match status" value="1"/>
</dbReference>
<dbReference type="GO" id="GO:0016757">
    <property type="term" value="F:glycosyltransferase activity"/>
    <property type="evidence" value="ECO:0007669"/>
    <property type="project" value="InterPro"/>
</dbReference>
<dbReference type="Pfam" id="PF00534">
    <property type="entry name" value="Glycos_transf_1"/>
    <property type="match status" value="1"/>
</dbReference>
<dbReference type="AlphaFoldDB" id="A0A0F8D370"/>
<dbReference type="Pfam" id="PF13439">
    <property type="entry name" value="Glyco_transf_4"/>
    <property type="match status" value="1"/>
</dbReference>
<proteinExistence type="predicted"/>
<comment type="caution">
    <text evidence="3">The sequence shown here is derived from an EMBL/GenBank/DDBJ whole genome shotgun (WGS) entry which is preliminary data.</text>
</comment>
<protein>
    <submittedName>
        <fullName evidence="3">Glycosyl transferase family 1</fullName>
    </submittedName>
</protein>
<evidence type="ECO:0000259" key="2">
    <source>
        <dbReference type="Pfam" id="PF13439"/>
    </source>
</evidence>
<feature type="domain" description="Glycosyltransferase subfamily 4-like N-terminal" evidence="2">
    <location>
        <begin position="14"/>
        <end position="177"/>
    </location>
</feature>
<feature type="domain" description="Glycosyl transferase family 1" evidence="1">
    <location>
        <begin position="180"/>
        <end position="348"/>
    </location>
</feature>
<reference evidence="3 4" key="1">
    <citation type="journal article" date="2015" name="ISME J.">
        <title>Genomic and phenotypic differentiation among Methanosarcina mazei populations from Columbia River sediment.</title>
        <authorList>
            <person name="Youngblut N.D."/>
            <person name="Wirth J.S."/>
            <person name="Henriksen J.R."/>
            <person name="Smith M."/>
            <person name="Simon H."/>
            <person name="Metcalf W.W."/>
            <person name="Whitaker R.J."/>
        </authorList>
    </citation>
    <scope>NUCLEOTIDE SEQUENCE [LARGE SCALE GENOMIC DNA]</scope>
    <source>
        <strain evidence="3 4">2.F.T.2.6</strain>
    </source>
</reference>
<dbReference type="PANTHER" id="PTHR12526">
    <property type="entry name" value="GLYCOSYLTRANSFERASE"/>
    <property type="match status" value="1"/>
</dbReference>
<dbReference type="InterPro" id="IPR001296">
    <property type="entry name" value="Glyco_trans_1"/>
</dbReference>
<dbReference type="InterPro" id="IPR028098">
    <property type="entry name" value="Glyco_trans_4-like_N"/>
</dbReference>
<name>A0A0F8D370_METMZ</name>
<dbReference type="PANTHER" id="PTHR12526:SF630">
    <property type="entry name" value="GLYCOSYLTRANSFERASE"/>
    <property type="match status" value="1"/>
</dbReference>
<keyword evidence="3" id="KW-0808">Transferase</keyword>
<dbReference type="EMBL" id="JJOU01000152">
    <property type="protein sequence ID" value="KKG11799.1"/>
    <property type="molecule type" value="Genomic_DNA"/>
</dbReference>
<dbReference type="SUPFAM" id="SSF53756">
    <property type="entry name" value="UDP-Glycosyltransferase/glycogen phosphorylase"/>
    <property type="match status" value="1"/>
</dbReference>
<evidence type="ECO:0000313" key="4">
    <source>
        <dbReference type="Proteomes" id="UP000034047"/>
    </source>
</evidence>
<dbReference type="Gene3D" id="3.40.50.2000">
    <property type="entry name" value="Glycogen Phosphorylase B"/>
    <property type="match status" value="2"/>
</dbReference>
<organism evidence="3 4">
    <name type="scientific">Methanosarcina mazei</name>
    <name type="common">Methanosarcina frisia</name>
    <dbReference type="NCBI Taxonomy" id="2209"/>
    <lineage>
        <taxon>Archaea</taxon>
        <taxon>Methanobacteriati</taxon>
        <taxon>Methanobacteriota</taxon>
        <taxon>Stenosarchaea group</taxon>
        <taxon>Methanomicrobia</taxon>
        <taxon>Methanosarcinales</taxon>
        <taxon>Methanosarcinaceae</taxon>
        <taxon>Methanosarcina</taxon>
    </lineage>
</organism>
<evidence type="ECO:0000259" key="1">
    <source>
        <dbReference type="Pfam" id="PF00534"/>
    </source>
</evidence>
<dbReference type="PATRIC" id="fig|2209.41.peg.923"/>
<sequence>MKIVHVAEWSAKSGGGFTAASNLVNSLLKINPKMDIHIVSFGDKNAVMTENGYTLHFIKLKLFPTSQYWYLPKILNAKILEISPDLVHLHFTYPPYSFITQLTIPVVITVHGLNSMRVKGSYPKSDYLNFRFILYPYFEKKALQRASRIINVSQWTKEKSDSVIGVNSKTVYIPNGIVYEKYSNIKPRDLNHPSIFFAGRLVKLKNVDILIKALSIIKETNPDAHLYIAGSGPQYQKLGSLSVEFNVDKNITFLNFISEDEMLKMYASVDIFALPSKFENCPMVLLEALAVGTPVVASNVGGIPQILDNGKYGLLAESGNVEDFAQKIITLIKNKSLRNELSEKGKQRVKEYSWDDIASKTIELYSSIL</sequence>
<accession>A0A0F8D370</accession>
<dbReference type="Proteomes" id="UP000034047">
    <property type="component" value="Unassembled WGS sequence"/>
</dbReference>